<proteinExistence type="predicted"/>
<feature type="compositionally biased region" description="Acidic residues" evidence="1">
    <location>
        <begin position="182"/>
        <end position="194"/>
    </location>
</feature>
<evidence type="ECO:0008006" key="4">
    <source>
        <dbReference type="Google" id="ProtNLM"/>
    </source>
</evidence>
<keyword evidence="3" id="KW-1185">Reference proteome</keyword>
<dbReference type="EMBL" id="RSCE01000001">
    <property type="protein sequence ID" value="RSH88280.1"/>
    <property type="molecule type" value="Genomic_DNA"/>
</dbReference>
<evidence type="ECO:0000313" key="3">
    <source>
        <dbReference type="Proteomes" id="UP000279236"/>
    </source>
</evidence>
<feature type="region of interest" description="Disordered" evidence="1">
    <location>
        <begin position="96"/>
        <end position="228"/>
    </location>
</feature>
<dbReference type="AlphaFoldDB" id="A0A427YAV2"/>
<dbReference type="STRING" id="105984.A0A427YAV2"/>
<comment type="caution">
    <text evidence="2">The sequence shown here is derived from an EMBL/GenBank/DDBJ whole genome shotgun (WGS) entry which is preliminary data.</text>
</comment>
<name>A0A427YAV2_9TREE</name>
<dbReference type="GeneID" id="39585357"/>
<feature type="region of interest" description="Disordered" evidence="1">
    <location>
        <begin position="251"/>
        <end position="281"/>
    </location>
</feature>
<dbReference type="RefSeq" id="XP_028480488.1">
    <property type="nucleotide sequence ID" value="XM_028616631.1"/>
</dbReference>
<organism evidence="2 3">
    <name type="scientific">Apiotrichum porosum</name>
    <dbReference type="NCBI Taxonomy" id="105984"/>
    <lineage>
        <taxon>Eukaryota</taxon>
        <taxon>Fungi</taxon>
        <taxon>Dikarya</taxon>
        <taxon>Basidiomycota</taxon>
        <taxon>Agaricomycotina</taxon>
        <taxon>Tremellomycetes</taxon>
        <taxon>Trichosporonales</taxon>
        <taxon>Trichosporonaceae</taxon>
        <taxon>Apiotrichum</taxon>
    </lineage>
</organism>
<protein>
    <recommendedName>
        <fullName evidence="4">Origin recognition complex subunit 6</fullName>
    </recommendedName>
</protein>
<reference evidence="2 3" key="1">
    <citation type="submission" date="2018-11" db="EMBL/GenBank/DDBJ databases">
        <title>Genome sequence of Apiotrichum porosum DSM 27194.</title>
        <authorList>
            <person name="Aliyu H."/>
            <person name="Gorte O."/>
            <person name="Ochsenreither K."/>
        </authorList>
    </citation>
    <scope>NUCLEOTIDE SEQUENCE [LARGE SCALE GENOMIC DNA]</scope>
    <source>
        <strain evidence="2 3">DSM 27194</strain>
    </source>
</reference>
<dbReference type="OrthoDB" id="2575097at2759"/>
<accession>A0A427YAV2</accession>
<evidence type="ECO:0000256" key="1">
    <source>
        <dbReference type="SAM" id="MobiDB-lite"/>
    </source>
</evidence>
<evidence type="ECO:0000313" key="2">
    <source>
        <dbReference type="EMBL" id="RSH88280.1"/>
    </source>
</evidence>
<dbReference type="Proteomes" id="UP000279236">
    <property type="component" value="Unassembled WGS sequence"/>
</dbReference>
<gene>
    <name evidence="2" type="ORF">EHS24_000814</name>
</gene>
<sequence>MSNRHELTHFFPSATHPAIPIATELLSTLRNLTAPGTGNALKSGERTALVGVAALLACERVQSNDLVETAAQRTASVSPANFKSALSTSRRLLASTANIAGPSSTRKRRADAPTQTAPVPSVQLPPLPFSTPRKKYKSTTNVDISALMTPSHKHSPRDSSPLRENYTPGSSQPTPSKLRPMEEEDEDDEVDEGQDNTPRKRKGAVDDGDDTERTPTKSVQSRLNAARRAREADGAAAFLALRPGTTPSAALAGAGAGAGATGSGASPHGADLHQSDPMNVFRVPSPQRMRRLRKRADWTSKEKVWSKKSSESVWAKLHIDVEGGRDPVAASVEDIILAAWP</sequence>